<reference evidence="1 2" key="1">
    <citation type="submission" date="2023-11" db="EMBL/GenBank/DDBJ databases">
        <title>An acidophilic fungus is an integral part of prey digestion in a carnivorous sundew plant.</title>
        <authorList>
            <person name="Tsai I.J."/>
        </authorList>
    </citation>
    <scope>NUCLEOTIDE SEQUENCE [LARGE SCALE GENOMIC DNA]</scope>
    <source>
        <strain evidence="1">169a</strain>
    </source>
</reference>
<organism evidence="1 2">
    <name type="scientific">Acrodontium crateriforme</name>
    <dbReference type="NCBI Taxonomy" id="150365"/>
    <lineage>
        <taxon>Eukaryota</taxon>
        <taxon>Fungi</taxon>
        <taxon>Dikarya</taxon>
        <taxon>Ascomycota</taxon>
        <taxon>Pezizomycotina</taxon>
        <taxon>Dothideomycetes</taxon>
        <taxon>Dothideomycetidae</taxon>
        <taxon>Mycosphaerellales</taxon>
        <taxon>Teratosphaeriaceae</taxon>
        <taxon>Acrodontium</taxon>
    </lineage>
</organism>
<accession>A0AAQ3LZP8</accession>
<proteinExistence type="predicted"/>
<dbReference type="Pfam" id="PF01487">
    <property type="entry name" value="DHquinase_I"/>
    <property type="match status" value="1"/>
</dbReference>
<evidence type="ECO:0000313" key="2">
    <source>
        <dbReference type="Proteomes" id="UP001303373"/>
    </source>
</evidence>
<dbReference type="Proteomes" id="UP001303373">
    <property type="component" value="Chromosome 2"/>
</dbReference>
<dbReference type="SUPFAM" id="SSF51569">
    <property type="entry name" value="Aldolase"/>
    <property type="match status" value="1"/>
</dbReference>
<dbReference type="PANTHER" id="PTHR43783:SF1">
    <property type="entry name" value="UDP-N-ACETYLGLUCOSAMINE 1-CARBOXYVINYLTRANSFERASE"/>
    <property type="match status" value="1"/>
</dbReference>
<dbReference type="EMBL" id="CP138581">
    <property type="protein sequence ID" value="WPG98854.1"/>
    <property type="molecule type" value="Genomic_DNA"/>
</dbReference>
<evidence type="ECO:0000313" key="1">
    <source>
        <dbReference type="EMBL" id="WPG98854.1"/>
    </source>
</evidence>
<evidence type="ECO:0008006" key="3">
    <source>
        <dbReference type="Google" id="ProtNLM"/>
    </source>
</evidence>
<dbReference type="CDD" id="cd00502">
    <property type="entry name" value="DHQase_I"/>
    <property type="match status" value="1"/>
</dbReference>
<name>A0AAQ3LZP8_9PEZI</name>
<dbReference type="AlphaFoldDB" id="A0AAQ3LZP8"/>
<dbReference type="Gene3D" id="3.20.20.70">
    <property type="entry name" value="Aldolase class I"/>
    <property type="match status" value="1"/>
</dbReference>
<dbReference type="PANTHER" id="PTHR43783">
    <property type="entry name" value="UDP-N-ACETYLGLUCOSAMINE 1-CARBOXYVINYLTRANSFERASE"/>
    <property type="match status" value="1"/>
</dbReference>
<dbReference type="FunFam" id="3.20.20.70:FF:000135">
    <property type="entry name" value="Pentafunctional AROM polypeptide"/>
    <property type="match status" value="1"/>
</dbReference>
<keyword evidence="2" id="KW-1185">Reference proteome</keyword>
<dbReference type="InterPro" id="IPR001381">
    <property type="entry name" value="DHquinase_I"/>
</dbReference>
<dbReference type="InterPro" id="IPR050068">
    <property type="entry name" value="MurA_subfamily"/>
</dbReference>
<protein>
    <recommendedName>
        <fullName evidence="3">3-dehydroquinate dehydratase</fullName>
    </recommendedName>
</protein>
<gene>
    <name evidence="1" type="ORF">R9X50_00165200</name>
</gene>
<sequence>MTRINGVARIEHIIRSEPQRLLVLFDKNKDDVCRVVADVLGQTFSTITSLECASEWTDYAVLGIENSLVQQPEILAQTGRIVINTHCMNGTDYRDERLTEACDYEYLYSSEYPTRRDLARFLGFILGQNKCHDELCKKTRTTMLSTTFPDIRAALPNFDILSVGADSVELRVDLLKEQGVNSGAIPSIKYVGEQVMLLRERTELPLIFTIRCTNENGRFPMDNPDFTYRYLRKAIQWGCEYIDVELWLPEDIRHNIAEMKGRSKIISAWHDFSGNFKWNSNEALEIFRAGAVYGDIVKMITLVDTMEQNYELEFFRSTIQSQYNCPPFSGLNMGPVGQLSRTLNKVFTPITHPLLPMVAAPGQLSAAEINSMLRSMGKVLQSDLYAVGNVHRNGQATFFGRCVNELSLPYQIRSLERSNDSSMEYLMAQENFGGAYINPPLPINSSWHLEASAAAVSIGQIDTVIASMTSAGRTLLGDNATWKGIRATLRTECVPSSYNGRDALLLAHSELHAAATIYALEDLGIGTIYTIGFECTRPTKIKIRQLGGFEDLKRVENPFAIISALPAEKSFVVSPLLKYYSCNNTQNGASTENRVFIDLSNGISGAANSVSTASSLGWMAYGIADVNASTMVETLRLLVGQNLPCDFVRLAAGNSLYH</sequence>
<dbReference type="GO" id="GO:0003855">
    <property type="term" value="F:3-dehydroquinate dehydratase activity"/>
    <property type="evidence" value="ECO:0007669"/>
    <property type="project" value="InterPro"/>
</dbReference>
<dbReference type="NCBIfam" id="TIGR01093">
    <property type="entry name" value="aroD"/>
    <property type="match status" value="1"/>
</dbReference>
<dbReference type="InterPro" id="IPR013785">
    <property type="entry name" value="Aldolase_TIM"/>
</dbReference>